<evidence type="ECO:0000313" key="3">
    <source>
        <dbReference type="Proteomes" id="UP000030752"/>
    </source>
</evidence>
<dbReference type="InParanoid" id="W2RTQ5"/>
<feature type="region of interest" description="Disordered" evidence="1">
    <location>
        <begin position="1"/>
        <end position="36"/>
    </location>
</feature>
<proteinExistence type="predicted"/>
<evidence type="ECO:0000313" key="2">
    <source>
        <dbReference type="EMBL" id="ETN39099.1"/>
    </source>
</evidence>
<name>W2RTQ5_CYPE1</name>
<feature type="region of interest" description="Disordered" evidence="1">
    <location>
        <begin position="77"/>
        <end position="97"/>
    </location>
</feature>
<dbReference type="Proteomes" id="UP000030752">
    <property type="component" value="Unassembled WGS sequence"/>
</dbReference>
<dbReference type="RefSeq" id="XP_008717884.1">
    <property type="nucleotide sequence ID" value="XM_008719662.1"/>
</dbReference>
<gene>
    <name evidence="2" type="ORF">HMPREF1541_05321</name>
</gene>
<evidence type="ECO:0000256" key="1">
    <source>
        <dbReference type="SAM" id="MobiDB-lite"/>
    </source>
</evidence>
<keyword evidence="3" id="KW-1185">Reference proteome</keyword>
<dbReference type="VEuPathDB" id="FungiDB:HMPREF1541_05321"/>
<organism evidence="2 3">
    <name type="scientific">Cyphellophora europaea (strain CBS 101466)</name>
    <name type="common">Phialophora europaea</name>
    <dbReference type="NCBI Taxonomy" id="1220924"/>
    <lineage>
        <taxon>Eukaryota</taxon>
        <taxon>Fungi</taxon>
        <taxon>Dikarya</taxon>
        <taxon>Ascomycota</taxon>
        <taxon>Pezizomycotina</taxon>
        <taxon>Eurotiomycetes</taxon>
        <taxon>Chaetothyriomycetidae</taxon>
        <taxon>Chaetothyriales</taxon>
        <taxon>Cyphellophoraceae</taxon>
        <taxon>Cyphellophora</taxon>
    </lineage>
</organism>
<sequence>MKLIEENGTGLDMNVTSRQGTTQMHTSDLNNSFGPQREVPAGFPIISPAWRYFNEEAEGWLETWKRQVTAAAKSIGDDMFGGRADGTSKIQSLGSTD</sequence>
<feature type="compositionally biased region" description="Polar residues" evidence="1">
    <location>
        <begin position="88"/>
        <end position="97"/>
    </location>
</feature>
<dbReference type="AlphaFoldDB" id="W2RTQ5"/>
<feature type="compositionally biased region" description="Polar residues" evidence="1">
    <location>
        <begin position="14"/>
        <end position="34"/>
    </location>
</feature>
<reference evidence="2 3" key="1">
    <citation type="submission" date="2013-03" db="EMBL/GenBank/DDBJ databases">
        <title>The Genome Sequence of Phialophora europaea CBS 101466.</title>
        <authorList>
            <consortium name="The Broad Institute Genomics Platform"/>
            <person name="Cuomo C."/>
            <person name="de Hoog S."/>
            <person name="Gorbushina A."/>
            <person name="Walker B."/>
            <person name="Young S.K."/>
            <person name="Zeng Q."/>
            <person name="Gargeya S."/>
            <person name="Fitzgerald M."/>
            <person name="Haas B."/>
            <person name="Abouelleil A."/>
            <person name="Allen A.W."/>
            <person name="Alvarado L."/>
            <person name="Arachchi H.M."/>
            <person name="Berlin A.M."/>
            <person name="Chapman S.B."/>
            <person name="Gainer-Dewar J."/>
            <person name="Goldberg J."/>
            <person name="Griggs A."/>
            <person name="Gujja S."/>
            <person name="Hansen M."/>
            <person name="Howarth C."/>
            <person name="Imamovic A."/>
            <person name="Ireland A."/>
            <person name="Larimer J."/>
            <person name="McCowan C."/>
            <person name="Murphy C."/>
            <person name="Pearson M."/>
            <person name="Poon T.W."/>
            <person name="Priest M."/>
            <person name="Roberts A."/>
            <person name="Saif S."/>
            <person name="Shea T."/>
            <person name="Sisk P."/>
            <person name="Sykes S."/>
            <person name="Wortman J."/>
            <person name="Nusbaum C."/>
            <person name="Birren B."/>
        </authorList>
    </citation>
    <scope>NUCLEOTIDE SEQUENCE [LARGE SCALE GENOMIC DNA]</scope>
    <source>
        <strain evidence="2 3">CBS 101466</strain>
    </source>
</reference>
<protein>
    <submittedName>
        <fullName evidence="2">Uncharacterized protein</fullName>
    </submittedName>
</protein>
<accession>W2RTQ5</accession>
<dbReference type="HOGENOM" id="CLU_2346629_0_0_1"/>
<dbReference type="EMBL" id="KB822721">
    <property type="protein sequence ID" value="ETN39099.1"/>
    <property type="molecule type" value="Genomic_DNA"/>
</dbReference>
<dbReference type="GeneID" id="19972660"/>